<proteinExistence type="inferred from homology"/>
<dbReference type="Gene3D" id="2.60.40.420">
    <property type="entry name" value="Cupredoxins - blue copper proteins"/>
    <property type="match status" value="3"/>
</dbReference>
<comment type="similarity">
    <text evidence="1">Belongs to the multicopper oxidase family.</text>
</comment>
<evidence type="ECO:0000259" key="7">
    <source>
        <dbReference type="Pfam" id="PF07731"/>
    </source>
</evidence>
<dbReference type="GO" id="GO:0004322">
    <property type="term" value="F:ferroxidase activity"/>
    <property type="evidence" value="ECO:0007669"/>
    <property type="project" value="TreeGrafter"/>
</dbReference>
<dbReference type="InterPro" id="IPR045087">
    <property type="entry name" value="Cu-oxidase_fam"/>
</dbReference>
<evidence type="ECO:0000256" key="5">
    <source>
        <dbReference type="SAM" id="SignalP"/>
    </source>
</evidence>
<name>A0A9P9IYI7_9PLEO</name>
<dbReference type="SUPFAM" id="SSF49503">
    <property type="entry name" value="Cupredoxins"/>
    <property type="match status" value="3"/>
</dbReference>
<evidence type="ECO:0000313" key="9">
    <source>
        <dbReference type="EMBL" id="KAH7135154.1"/>
    </source>
</evidence>
<evidence type="ECO:0000259" key="6">
    <source>
        <dbReference type="Pfam" id="PF00394"/>
    </source>
</evidence>
<dbReference type="PANTHER" id="PTHR11709:SF361">
    <property type="entry name" value="IRON TRANSPORT MULTICOPPER OXIDASE FET3"/>
    <property type="match status" value="1"/>
</dbReference>
<dbReference type="InterPro" id="IPR011707">
    <property type="entry name" value="Cu-oxidase-like_N"/>
</dbReference>
<dbReference type="GO" id="GO:0033573">
    <property type="term" value="C:high-affinity iron permease complex"/>
    <property type="evidence" value="ECO:0007669"/>
    <property type="project" value="TreeGrafter"/>
</dbReference>
<dbReference type="InterPro" id="IPR008972">
    <property type="entry name" value="Cupredoxin"/>
</dbReference>
<evidence type="ECO:0000259" key="8">
    <source>
        <dbReference type="Pfam" id="PF07732"/>
    </source>
</evidence>
<dbReference type="InterPro" id="IPR033138">
    <property type="entry name" value="Cu_oxidase_CS"/>
</dbReference>
<dbReference type="GO" id="GO:0033215">
    <property type="term" value="P:reductive iron assimilation"/>
    <property type="evidence" value="ECO:0007669"/>
    <property type="project" value="TreeGrafter"/>
</dbReference>
<dbReference type="AlphaFoldDB" id="A0A9P9IYI7"/>
<dbReference type="EMBL" id="JAGMWT010000002">
    <property type="protein sequence ID" value="KAH7135154.1"/>
    <property type="molecule type" value="Genomic_DNA"/>
</dbReference>
<dbReference type="InterPro" id="IPR011706">
    <property type="entry name" value="Cu-oxidase_C"/>
</dbReference>
<feature type="domain" description="Plastocyanin-like" evidence="7">
    <location>
        <begin position="519"/>
        <end position="641"/>
    </location>
</feature>
<keyword evidence="2" id="KW-0479">Metal-binding</keyword>
<dbReference type="Pfam" id="PF07731">
    <property type="entry name" value="Cu-oxidase_2"/>
    <property type="match status" value="1"/>
</dbReference>
<dbReference type="Proteomes" id="UP000700596">
    <property type="component" value="Unassembled WGS sequence"/>
</dbReference>
<gene>
    <name evidence="9" type="ORF">B0J11DRAFT_575763</name>
</gene>
<dbReference type="PANTHER" id="PTHR11709">
    <property type="entry name" value="MULTI-COPPER OXIDASE"/>
    <property type="match status" value="1"/>
</dbReference>
<keyword evidence="5" id="KW-0732">Signal</keyword>
<comment type="caution">
    <text evidence="9">The sequence shown here is derived from an EMBL/GenBank/DDBJ whole genome shotgun (WGS) entry which is preliminary data.</text>
</comment>
<protein>
    <submittedName>
        <fullName evidence="9">Multicopper oxidase-domain-containing protein</fullName>
    </submittedName>
</protein>
<dbReference type="GO" id="GO:0005507">
    <property type="term" value="F:copper ion binding"/>
    <property type="evidence" value="ECO:0007669"/>
    <property type="project" value="InterPro"/>
</dbReference>
<feature type="domain" description="Plastocyanin-like" evidence="6">
    <location>
        <begin position="205"/>
        <end position="324"/>
    </location>
</feature>
<sequence length="711" mass="79975">MTFARGVFLPLLLQLFTYSISAQTLFNPDVSTVQTEYNPTCNTDRYSPPRCARGSNDPVTRQLCTKYGYDCIWEITDITRPPSTHRRIEVNNHWPPPSVRVMKGDRIRIALVNKMDEDVTLHFHGLLMEGGYTIMDGPQHLTQAGVKKGKIFVYDFPATKAGTYWIHSHAPGQYPKGLRSPLVIVDDTEPTTLDYDPNSDVAIDKVVTLSDHFNNFWLTETSYGERKCGDGLELPPQNQLFNEIPPGSTGNARQWVKMKPGVRSRIRFINTSAHSRYYVFIQGAVSMDVIEIDGVTLARNSPQHVTEGIELAPGQRVSVAVKFETGWTTKRIMAISDRRINAGQPNSYVWGWLVNADANPNTYTYPPPDATEISSYSTGSRSWLRSWNEGLYVDPFYKYRPKLPFKDQVRSDNKLNPDYAWNFNELAFIPKESIAAWTPDDTTALSPYIHKIELKAAAEGWGLMGSALFLPPDKQNAGIPKNVQSDADYPLLPTLLRALRVKTDDSDLLNPRRYVNEDNQAAQTIVIPSKDAKVWFAIRTLVGDHPIHLHGHEFQIIAKLALDMTSANKPKSFTDSPVDFAAVKTEALKLTNPPRRDTLMIEKGYTYIIAIQASNPGVWAMHCHNDFHAKSGMFMQVVEAPAALRSLLGRLDFMQGTGLGFNWNFRTTLSNMDLAKAKWLYQTISKAFESYGYTDPAIYCTDKGTSLPCNP</sequence>
<dbReference type="PROSITE" id="PS00080">
    <property type="entry name" value="MULTICOPPER_OXIDASE2"/>
    <property type="match status" value="1"/>
</dbReference>
<accession>A0A9P9IYI7</accession>
<keyword evidence="3" id="KW-0560">Oxidoreductase</keyword>
<feature type="signal peptide" evidence="5">
    <location>
        <begin position="1"/>
        <end position="22"/>
    </location>
</feature>
<evidence type="ECO:0000313" key="10">
    <source>
        <dbReference type="Proteomes" id="UP000700596"/>
    </source>
</evidence>
<keyword evidence="4" id="KW-0186">Copper</keyword>
<dbReference type="OrthoDB" id="2121828at2759"/>
<organism evidence="9 10">
    <name type="scientific">Dendryphion nanum</name>
    <dbReference type="NCBI Taxonomy" id="256645"/>
    <lineage>
        <taxon>Eukaryota</taxon>
        <taxon>Fungi</taxon>
        <taxon>Dikarya</taxon>
        <taxon>Ascomycota</taxon>
        <taxon>Pezizomycotina</taxon>
        <taxon>Dothideomycetes</taxon>
        <taxon>Pleosporomycetidae</taxon>
        <taxon>Pleosporales</taxon>
        <taxon>Torulaceae</taxon>
        <taxon>Dendryphion</taxon>
    </lineage>
</organism>
<dbReference type="GO" id="GO:0010106">
    <property type="term" value="P:cellular response to iron ion starvation"/>
    <property type="evidence" value="ECO:0007669"/>
    <property type="project" value="TreeGrafter"/>
</dbReference>
<evidence type="ECO:0000256" key="4">
    <source>
        <dbReference type="ARBA" id="ARBA00023008"/>
    </source>
</evidence>
<evidence type="ECO:0000256" key="3">
    <source>
        <dbReference type="ARBA" id="ARBA00023002"/>
    </source>
</evidence>
<dbReference type="InterPro" id="IPR002355">
    <property type="entry name" value="Cu_oxidase_Cu_BS"/>
</dbReference>
<dbReference type="Pfam" id="PF00394">
    <property type="entry name" value="Cu-oxidase"/>
    <property type="match status" value="1"/>
</dbReference>
<reference evidence="9" key="1">
    <citation type="journal article" date="2021" name="Nat. Commun.">
        <title>Genetic determinants of endophytism in the Arabidopsis root mycobiome.</title>
        <authorList>
            <person name="Mesny F."/>
            <person name="Miyauchi S."/>
            <person name="Thiergart T."/>
            <person name="Pickel B."/>
            <person name="Atanasova L."/>
            <person name="Karlsson M."/>
            <person name="Huettel B."/>
            <person name="Barry K.W."/>
            <person name="Haridas S."/>
            <person name="Chen C."/>
            <person name="Bauer D."/>
            <person name="Andreopoulos W."/>
            <person name="Pangilinan J."/>
            <person name="LaButti K."/>
            <person name="Riley R."/>
            <person name="Lipzen A."/>
            <person name="Clum A."/>
            <person name="Drula E."/>
            <person name="Henrissat B."/>
            <person name="Kohler A."/>
            <person name="Grigoriev I.V."/>
            <person name="Martin F.M."/>
            <person name="Hacquard S."/>
        </authorList>
    </citation>
    <scope>NUCLEOTIDE SEQUENCE</scope>
    <source>
        <strain evidence="9">MPI-CAGE-CH-0243</strain>
    </source>
</reference>
<dbReference type="InterPro" id="IPR001117">
    <property type="entry name" value="Cu-oxidase_2nd"/>
</dbReference>
<evidence type="ECO:0000256" key="2">
    <source>
        <dbReference type="ARBA" id="ARBA00022723"/>
    </source>
</evidence>
<evidence type="ECO:0000256" key="1">
    <source>
        <dbReference type="ARBA" id="ARBA00010609"/>
    </source>
</evidence>
<dbReference type="PROSITE" id="PS00079">
    <property type="entry name" value="MULTICOPPER_OXIDASE1"/>
    <property type="match status" value="2"/>
</dbReference>
<keyword evidence="10" id="KW-1185">Reference proteome</keyword>
<feature type="chain" id="PRO_5040193891" evidence="5">
    <location>
        <begin position="23"/>
        <end position="711"/>
    </location>
</feature>
<dbReference type="Pfam" id="PF07732">
    <property type="entry name" value="Cu-oxidase_3"/>
    <property type="match status" value="1"/>
</dbReference>
<feature type="domain" description="Plastocyanin-like" evidence="8">
    <location>
        <begin position="82"/>
        <end position="187"/>
    </location>
</feature>